<evidence type="ECO:0000256" key="5">
    <source>
        <dbReference type="ARBA" id="ARBA00023098"/>
    </source>
</evidence>
<keyword evidence="8" id="KW-0012">Acyltransferase</keyword>
<proteinExistence type="inferred from homology"/>
<evidence type="ECO:0000256" key="6">
    <source>
        <dbReference type="ARBA" id="ARBA00023160"/>
    </source>
</evidence>
<evidence type="ECO:0000259" key="9">
    <source>
        <dbReference type="Pfam" id="PF08541"/>
    </source>
</evidence>
<dbReference type="InterPro" id="IPR013751">
    <property type="entry name" value="ACP_syn_III_N"/>
</dbReference>
<evidence type="ECO:0000256" key="1">
    <source>
        <dbReference type="ARBA" id="ARBA00008642"/>
    </source>
</evidence>
<dbReference type="InterPro" id="IPR004655">
    <property type="entry name" value="FabH"/>
</dbReference>
<evidence type="ECO:0000256" key="7">
    <source>
        <dbReference type="ARBA" id="ARBA00023268"/>
    </source>
</evidence>
<comment type="pathway">
    <text evidence="8">Lipid metabolism; fatty acid biosynthesis.</text>
</comment>
<dbReference type="EMBL" id="CP112932">
    <property type="protein sequence ID" value="WPY00917.1"/>
    <property type="molecule type" value="Genomic_DNA"/>
</dbReference>
<dbReference type="PANTHER" id="PTHR43091">
    <property type="entry name" value="3-OXOACYL-[ACYL-CARRIER-PROTEIN] SYNTHASE"/>
    <property type="match status" value="1"/>
</dbReference>
<keyword evidence="6 8" id="KW-0275">Fatty acid biosynthesis</keyword>
<dbReference type="EC" id="2.3.1.180" evidence="8"/>
<reference evidence="11 12" key="1">
    <citation type="submission" date="2022-10" db="EMBL/GenBank/DDBJ databases">
        <title>Host association and intracellularity evolved multiple times independently in the Rickettsiales.</title>
        <authorList>
            <person name="Castelli M."/>
            <person name="Nardi T."/>
            <person name="Gammuto L."/>
            <person name="Bellinzona G."/>
            <person name="Sabaneyeva E."/>
            <person name="Potekhin A."/>
            <person name="Serra V."/>
            <person name="Petroni G."/>
            <person name="Sassera D."/>
        </authorList>
    </citation>
    <scope>NUCLEOTIDE SEQUENCE [LARGE SCALE GENOMIC DNA]</scope>
    <source>
        <strain evidence="11 12">Kr 154-4</strain>
    </source>
</reference>
<evidence type="ECO:0000256" key="3">
    <source>
        <dbReference type="ARBA" id="ARBA00022679"/>
    </source>
</evidence>
<name>A0ABZ0USB9_9RICK</name>
<dbReference type="InterPro" id="IPR013747">
    <property type="entry name" value="ACP_syn_III_C"/>
</dbReference>
<dbReference type="InterPro" id="IPR016039">
    <property type="entry name" value="Thiolase-like"/>
</dbReference>
<dbReference type="NCBIfam" id="NF006829">
    <property type="entry name" value="PRK09352.1"/>
    <property type="match status" value="1"/>
</dbReference>
<evidence type="ECO:0000259" key="10">
    <source>
        <dbReference type="Pfam" id="PF08545"/>
    </source>
</evidence>
<comment type="function">
    <text evidence="8">Catalyzes the condensation reaction of fatty acid synthesis by the addition to an acyl acceptor of two carbons from malonyl-ACP. Catalyzes the first condensation reaction which initiates fatty acid synthesis and may therefore play a role in governing the total rate of fatty acid production. Possesses both acetoacetyl-ACP synthase and acetyl transacylase activities. Its substrate specificity determines the biosynthesis of branched-chain and/or straight-chain of fatty acids.</text>
</comment>
<organism evidence="11 12">
    <name type="scientific">Candidatus Trichorickettsia mobilis</name>
    <dbReference type="NCBI Taxonomy" id="1346319"/>
    <lineage>
        <taxon>Bacteria</taxon>
        <taxon>Pseudomonadati</taxon>
        <taxon>Pseudomonadota</taxon>
        <taxon>Alphaproteobacteria</taxon>
        <taxon>Rickettsiales</taxon>
        <taxon>Rickettsiaceae</taxon>
        <taxon>Rickettsieae</taxon>
        <taxon>Candidatus Trichorickettsia</taxon>
    </lineage>
</organism>
<feature type="active site" evidence="8">
    <location>
        <position position="112"/>
    </location>
</feature>
<comment type="similarity">
    <text evidence="1 8">Belongs to the thiolase-like superfamily. FabH family.</text>
</comment>
<evidence type="ECO:0000256" key="2">
    <source>
        <dbReference type="ARBA" id="ARBA00022516"/>
    </source>
</evidence>
<keyword evidence="12" id="KW-1185">Reference proteome</keyword>
<keyword evidence="8" id="KW-0963">Cytoplasm</keyword>
<keyword evidence="7 8" id="KW-0511">Multifunctional enzyme</keyword>
<dbReference type="HAMAP" id="MF_01815">
    <property type="entry name" value="FabH"/>
    <property type="match status" value="1"/>
</dbReference>
<dbReference type="CDD" id="cd00830">
    <property type="entry name" value="KAS_III"/>
    <property type="match status" value="1"/>
</dbReference>
<dbReference type="SUPFAM" id="SSF53901">
    <property type="entry name" value="Thiolase-like"/>
    <property type="match status" value="1"/>
</dbReference>
<gene>
    <name evidence="8" type="primary">fabH</name>
    <name evidence="11" type="ORF">Trichorick_00807</name>
</gene>
<keyword evidence="5 8" id="KW-0443">Lipid metabolism</keyword>
<evidence type="ECO:0000256" key="4">
    <source>
        <dbReference type="ARBA" id="ARBA00022832"/>
    </source>
</evidence>
<dbReference type="Pfam" id="PF08545">
    <property type="entry name" value="ACP_syn_III"/>
    <property type="match status" value="1"/>
</dbReference>
<evidence type="ECO:0000313" key="12">
    <source>
        <dbReference type="Proteomes" id="UP001326613"/>
    </source>
</evidence>
<feature type="active site" evidence="8">
    <location>
        <position position="288"/>
    </location>
</feature>
<feature type="region of interest" description="ACP-binding" evidence="8">
    <location>
        <begin position="259"/>
        <end position="263"/>
    </location>
</feature>
<accession>A0ABZ0USB9</accession>
<comment type="subcellular location">
    <subcellularLocation>
        <location evidence="8">Cytoplasm</location>
    </subcellularLocation>
</comment>
<keyword evidence="3 8" id="KW-0808">Transferase</keyword>
<keyword evidence="2 8" id="KW-0444">Lipid biosynthesis</keyword>
<keyword evidence="4 8" id="KW-0276">Fatty acid metabolism</keyword>
<sequence>MTCKIIGCGGYLPKKIVSNLDLESFVDTTDEWIKSRTGILQRHLAASDEYTSHLAFKAAEHALQDANLLPTDIDLIIVCTTTPDNSFPSTATKVQGYFALKNTPSFDLQAVCSGFIYGLQIADSLVASGKYNTILLICAEKMSSLLDWSDRSTCVLFGDGAGAVVLQRKSASDNRSLVVSPGTEMNSGIIDSQIYSDGSYGDLLYTDGGVSSNGQSGKIKMKGPALFKNAVEKMTDSVIEILVKNNLTIDDISYFIPHQANIRIIQSIVERLNINENKVIKTIAKHANCSASSIPLALSELKSSEALNEGDIILFTAFGAGLTWGSALYTW</sequence>
<feature type="domain" description="Beta-ketoacyl-[acyl-carrier-protein] synthase III N-terminal" evidence="10">
    <location>
        <begin position="106"/>
        <end position="175"/>
    </location>
</feature>
<dbReference type="Pfam" id="PF08541">
    <property type="entry name" value="ACP_syn_III_C"/>
    <property type="match status" value="1"/>
</dbReference>
<comment type="domain">
    <text evidence="8">The last Arg residue of the ACP-binding site is essential for the weak association between ACP/AcpP and FabH.</text>
</comment>
<dbReference type="PANTHER" id="PTHR43091:SF1">
    <property type="entry name" value="BETA-KETOACYL-[ACYL-CARRIER-PROTEIN] SYNTHASE III, CHLOROPLASTIC"/>
    <property type="match status" value="1"/>
</dbReference>
<feature type="active site" evidence="8">
    <location>
        <position position="258"/>
    </location>
</feature>
<comment type="subunit">
    <text evidence="8">Homodimer.</text>
</comment>
<evidence type="ECO:0000313" key="11">
    <source>
        <dbReference type="EMBL" id="WPY00917.1"/>
    </source>
</evidence>
<dbReference type="Proteomes" id="UP001326613">
    <property type="component" value="Chromosome"/>
</dbReference>
<dbReference type="RefSeq" id="WP_323737742.1">
    <property type="nucleotide sequence ID" value="NZ_CP112932.1"/>
</dbReference>
<evidence type="ECO:0000256" key="8">
    <source>
        <dbReference type="HAMAP-Rule" id="MF_01815"/>
    </source>
</evidence>
<dbReference type="Gene3D" id="3.40.47.10">
    <property type="match status" value="1"/>
</dbReference>
<comment type="catalytic activity">
    <reaction evidence="8">
        <text>malonyl-[ACP] + acetyl-CoA + H(+) = 3-oxobutanoyl-[ACP] + CO2 + CoA</text>
        <dbReference type="Rhea" id="RHEA:12080"/>
        <dbReference type="Rhea" id="RHEA-COMP:9623"/>
        <dbReference type="Rhea" id="RHEA-COMP:9625"/>
        <dbReference type="ChEBI" id="CHEBI:15378"/>
        <dbReference type="ChEBI" id="CHEBI:16526"/>
        <dbReference type="ChEBI" id="CHEBI:57287"/>
        <dbReference type="ChEBI" id="CHEBI:57288"/>
        <dbReference type="ChEBI" id="CHEBI:78449"/>
        <dbReference type="ChEBI" id="CHEBI:78450"/>
        <dbReference type="EC" id="2.3.1.180"/>
    </reaction>
</comment>
<feature type="domain" description="Beta-ketoacyl-[acyl-carrier-protein] synthase III C-terminal" evidence="9">
    <location>
        <begin position="243"/>
        <end position="331"/>
    </location>
</feature>
<protein>
    <recommendedName>
        <fullName evidence="8">Beta-ketoacyl-[acyl-carrier-protein] synthase III</fullName>
        <shortName evidence="8">Beta-ketoacyl-ACP synthase III</shortName>
        <shortName evidence="8">KAS III</shortName>
        <ecNumber evidence="8">2.3.1.180</ecNumber>
    </recommendedName>
    <alternativeName>
        <fullName evidence="8">3-oxoacyl-[acyl-carrier-protein] synthase 3</fullName>
    </alternativeName>
    <alternativeName>
        <fullName evidence="8">3-oxoacyl-[acyl-carrier-protein] synthase III</fullName>
    </alternativeName>
</protein>
<dbReference type="NCBIfam" id="TIGR00747">
    <property type="entry name" value="fabH"/>
    <property type="match status" value="1"/>
</dbReference>